<dbReference type="STRING" id="1469647.BC351_13020"/>
<evidence type="ECO:0000313" key="1">
    <source>
        <dbReference type="EMBL" id="OPH46852.1"/>
    </source>
</evidence>
<name>A0A1V4H6V0_9BACL</name>
<reference evidence="2" key="1">
    <citation type="submission" date="2016-07" db="EMBL/GenBank/DDBJ databases">
        <authorList>
            <person name="Florea S."/>
            <person name="Webb J.S."/>
            <person name="Jaromczyk J."/>
            <person name="Schardl C.L."/>
        </authorList>
    </citation>
    <scope>NUCLEOTIDE SEQUENCE [LARGE SCALE GENOMIC DNA]</scope>
    <source>
        <strain evidence="2">CY1</strain>
    </source>
</reference>
<proteinExistence type="predicted"/>
<sequence length="73" mass="8295">MNITLYEKMVDGQLQKISDRPWDDKLISALNVANFLLVNGKEYEMIEGRLNLDLNVFEILLVSVNSEGGVNRP</sequence>
<comment type="caution">
    <text evidence="1">The sequence shown here is derived from an EMBL/GenBank/DDBJ whole genome shotgun (WGS) entry which is preliminary data.</text>
</comment>
<dbReference type="Proteomes" id="UP000190626">
    <property type="component" value="Unassembled WGS sequence"/>
</dbReference>
<keyword evidence="2" id="KW-1185">Reference proteome</keyword>
<dbReference type="OrthoDB" id="2629191at2"/>
<protein>
    <submittedName>
        <fullName evidence="1">Uncharacterized protein</fullName>
    </submittedName>
</protein>
<dbReference type="RefSeq" id="WP_079421172.1">
    <property type="nucleotide sequence ID" value="NZ_MBTG01000072.1"/>
</dbReference>
<accession>A0A1V4H6V0</accession>
<evidence type="ECO:0000313" key="2">
    <source>
        <dbReference type="Proteomes" id="UP000190626"/>
    </source>
</evidence>
<dbReference type="AlphaFoldDB" id="A0A1V4H6V0"/>
<dbReference type="EMBL" id="MBTG01000072">
    <property type="protein sequence ID" value="OPH46852.1"/>
    <property type="molecule type" value="Genomic_DNA"/>
</dbReference>
<gene>
    <name evidence="1" type="ORF">BC351_13020</name>
</gene>
<organism evidence="1 2">
    <name type="scientific">Paenibacillus ferrarius</name>
    <dbReference type="NCBI Taxonomy" id="1469647"/>
    <lineage>
        <taxon>Bacteria</taxon>
        <taxon>Bacillati</taxon>
        <taxon>Bacillota</taxon>
        <taxon>Bacilli</taxon>
        <taxon>Bacillales</taxon>
        <taxon>Paenibacillaceae</taxon>
        <taxon>Paenibacillus</taxon>
    </lineage>
</organism>